<protein>
    <submittedName>
        <fullName evidence="2">Peptidase M23</fullName>
    </submittedName>
</protein>
<accession>A0ABY3WKS2</accession>
<keyword evidence="3" id="KW-1185">Reference proteome</keyword>
<name>A0ABY3WKS2_9ACTN</name>
<organism evidence="2 3">
    <name type="scientific">Streptomyces formicae</name>
    <dbReference type="NCBI Taxonomy" id="1616117"/>
    <lineage>
        <taxon>Bacteria</taxon>
        <taxon>Bacillati</taxon>
        <taxon>Actinomycetota</taxon>
        <taxon>Actinomycetes</taxon>
        <taxon>Kitasatosporales</taxon>
        <taxon>Streptomycetaceae</taxon>
        <taxon>Streptomyces</taxon>
    </lineage>
</organism>
<dbReference type="InterPro" id="IPR018392">
    <property type="entry name" value="LysM"/>
</dbReference>
<dbReference type="Proteomes" id="UP000828924">
    <property type="component" value="Chromosome"/>
</dbReference>
<dbReference type="RefSeq" id="WP_242331918.1">
    <property type="nucleotide sequence ID" value="NZ_CP071872.1"/>
</dbReference>
<evidence type="ECO:0000313" key="3">
    <source>
        <dbReference type="Proteomes" id="UP000828924"/>
    </source>
</evidence>
<gene>
    <name evidence="2" type="ORF">J4032_18430</name>
</gene>
<reference evidence="2 3" key="1">
    <citation type="submission" date="2021-03" db="EMBL/GenBank/DDBJ databases">
        <title>Complete genome of Streptomyces formicae strain 1H-GS9 (DSM 100524).</title>
        <authorList>
            <person name="Atanasov K.E."/>
            <person name="Altabella T."/>
            <person name="Ferrer A."/>
        </authorList>
    </citation>
    <scope>NUCLEOTIDE SEQUENCE [LARGE SCALE GENOMIC DNA]</scope>
    <source>
        <strain evidence="2 3">1H-GS9</strain>
    </source>
</reference>
<dbReference type="EMBL" id="CP071872">
    <property type="protein sequence ID" value="UNM13204.1"/>
    <property type="molecule type" value="Genomic_DNA"/>
</dbReference>
<feature type="domain" description="LysM" evidence="1">
    <location>
        <begin position="194"/>
        <end position="241"/>
    </location>
</feature>
<evidence type="ECO:0000313" key="2">
    <source>
        <dbReference type="EMBL" id="UNM13204.1"/>
    </source>
</evidence>
<sequence length="254" mass="26845">MSLLASAASGFASGFIYGLGGMAVRATLVLHDPPAGKKSSGPGKERGRLVFGFNPEQLRVDKSAGWVRHKARRAHTATRPEFVGSQPRSLSLEIFLDAEFERSVQDHVEVLMGCCTPTPESVAARRPSPPWVRLQWGRLQSTAFTAVVTHVDANYTMFAADGLPLRAQCTMGLEEVGGPVARQNPTSGGLGGAGSHVLVQGESLASLAYRQYGDPAQWREVAQFNGIDDPAEVVPGERVVLPALAGEAGGGLDG</sequence>
<evidence type="ECO:0000259" key="1">
    <source>
        <dbReference type="PROSITE" id="PS51782"/>
    </source>
</evidence>
<dbReference type="InterPro" id="IPR045361">
    <property type="entry name" value="CIS_tube_prot_N"/>
</dbReference>
<dbReference type="Gene3D" id="3.10.350.10">
    <property type="entry name" value="LysM domain"/>
    <property type="match status" value="1"/>
</dbReference>
<dbReference type="InterPro" id="IPR036779">
    <property type="entry name" value="LysM_dom_sf"/>
</dbReference>
<dbReference type="Pfam" id="PF19266">
    <property type="entry name" value="CIS_tube"/>
    <property type="match status" value="1"/>
</dbReference>
<proteinExistence type="predicted"/>
<dbReference type="PROSITE" id="PS51782">
    <property type="entry name" value="LYSM"/>
    <property type="match status" value="1"/>
</dbReference>